<accession>A0A6A4SCK0</accession>
<reference evidence="1 2" key="1">
    <citation type="submission" date="2019-06" db="EMBL/GenBank/DDBJ databases">
        <title>Draft genomes of female and male turbot (Scophthalmus maximus).</title>
        <authorList>
            <person name="Xu H."/>
            <person name="Xu X.-W."/>
            <person name="Shao C."/>
            <person name="Chen S."/>
        </authorList>
    </citation>
    <scope>NUCLEOTIDE SEQUENCE [LARGE SCALE GENOMIC DNA]</scope>
    <source>
        <strain evidence="1">Ysfricsl-2016a</strain>
        <tissue evidence="1">Blood</tissue>
    </source>
</reference>
<evidence type="ECO:0000313" key="1">
    <source>
        <dbReference type="EMBL" id="KAF0030937.1"/>
    </source>
</evidence>
<organism evidence="1 2">
    <name type="scientific">Scophthalmus maximus</name>
    <name type="common">Turbot</name>
    <name type="synonym">Psetta maxima</name>
    <dbReference type="NCBI Taxonomy" id="52904"/>
    <lineage>
        <taxon>Eukaryota</taxon>
        <taxon>Metazoa</taxon>
        <taxon>Chordata</taxon>
        <taxon>Craniata</taxon>
        <taxon>Vertebrata</taxon>
        <taxon>Euteleostomi</taxon>
        <taxon>Actinopterygii</taxon>
        <taxon>Neopterygii</taxon>
        <taxon>Teleostei</taxon>
        <taxon>Neoteleostei</taxon>
        <taxon>Acanthomorphata</taxon>
        <taxon>Carangaria</taxon>
        <taxon>Pleuronectiformes</taxon>
        <taxon>Pleuronectoidei</taxon>
        <taxon>Scophthalmidae</taxon>
        <taxon>Scophthalmus</taxon>
    </lineage>
</organism>
<gene>
    <name evidence="1" type="ORF">F2P81_017668</name>
</gene>
<dbReference type="Proteomes" id="UP000438429">
    <property type="component" value="Unassembled WGS sequence"/>
</dbReference>
<comment type="caution">
    <text evidence="1">The sequence shown here is derived from an EMBL/GenBank/DDBJ whole genome shotgun (WGS) entry which is preliminary data.</text>
</comment>
<proteinExistence type="predicted"/>
<dbReference type="EMBL" id="VEVO01000015">
    <property type="protein sequence ID" value="KAF0030937.1"/>
    <property type="molecule type" value="Genomic_DNA"/>
</dbReference>
<sequence>MVCLSYAKGKQKPSVPLRKCEETEVFPLPAVPLVKSEEVVFWTQLGQKFIDSDGVVTLHHRVTIKTLTNAEECGSVLSRAAQWPGGGGARRGRTRRSV</sequence>
<dbReference type="AlphaFoldDB" id="A0A6A4SCK0"/>
<evidence type="ECO:0000313" key="2">
    <source>
        <dbReference type="Proteomes" id="UP000438429"/>
    </source>
</evidence>
<protein>
    <submittedName>
        <fullName evidence="1">Uncharacterized protein</fullName>
    </submittedName>
</protein>
<name>A0A6A4SCK0_SCOMX</name>